<dbReference type="Proteomes" id="UP000308600">
    <property type="component" value="Unassembled WGS sequence"/>
</dbReference>
<keyword evidence="2" id="KW-1185">Reference proteome</keyword>
<gene>
    <name evidence="1" type="ORF">BDN72DRAFT_843662</name>
</gene>
<evidence type="ECO:0000313" key="1">
    <source>
        <dbReference type="EMBL" id="TFK66883.1"/>
    </source>
</evidence>
<accession>A0ACD3AME9</accession>
<dbReference type="EMBL" id="ML208391">
    <property type="protein sequence ID" value="TFK66883.1"/>
    <property type="molecule type" value="Genomic_DNA"/>
</dbReference>
<protein>
    <submittedName>
        <fullName evidence="1">Uncharacterized protein</fullName>
    </submittedName>
</protein>
<evidence type="ECO:0000313" key="2">
    <source>
        <dbReference type="Proteomes" id="UP000308600"/>
    </source>
</evidence>
<organism evidence="1 2">
    <name type="scientific">Pluteus cervinus</name>
    <dbReference type="NCBI Taxonomy" id="181527"/>
    <lineage>
        <taxon>Eukaryota</taxon>
        <taxon>Fungi</taxon>
        <taxon>Dikarya</taxon>
        <taxon>Basidiomycota</taxon>
        <taxon>Agaricomycotina</taxon>
        <taxon>Agaricomycetes</taxon>
        <taxon>Agaricomycetidae</taxon>
        <taxon>Agaricales</taxon>
        <taxon>Pluteineae</taxon>
        <taxon>Pluteaceae</taxon>
        <taxon>Pluteus</taxon>
    </lineage>
</organism>
<proteinExistence type="predicted"/>
<sequence>MSQQDDTSAYPPSPSKLPLELERDIFEISARSSHQAAGKLLAVSKHVASWIEPIFYQAIVLCGSPDDCRPLQMSKRPMTILKKYGKHVRSIFINHIGLGKFASKIPRYLACCPAATNLSLWCGADLVRKFSVVRRLPLRRLSIEGGVFTPDAEYEIDPKSFPTLTHLHLVLAGTRVCWQVLILIPNLTHLGLSDAGPIDEGIPGVLQHCKSLRVILVIMPIAQLSEAEMFSEEDVSNWRPGYDDDRVVVLHCKVRWSWLQSAEGKEDMWEFADEVVAERKAKKLLRRAT</sequence>
<name>A0ACD3AME9_9AGAR</name>
<reference evidence="1 2" key="1">
    <citation type="journal article" date="2019" name="Nat. Ecol. Evol.">
        <title>Megaphylogeny resolves global patterns of mushroom evolution.</title>
        <authorList>
            <person name="Varga T."/>
            <person name="Krizsan K."/>
            <person name="Foldi C."/>
            <person name="Dima B."/>
            <person name="Sanchez-Garcia M."/>
            <person name="Sanchez-Ramirez S."/>
            <person name="Szollosi G.J."/>
            <person name="Szarkandi J.G."/>
            <person name="Papp V."/>
            <person name="Albert L."/>
            <person name="Andreopoulos W."/>
            <person name="Angelini C."/>
            <person name="Antonin V."/>
            <person name="Barry K.W."/>
            <person name="Bougher N.L."/>
            <person name="Buchanan P."/>
            <person name="Buyck B."/>
            <person name="Bense V."/>
            <person name="Catcheside P."/>
            <person name="Chovatia M."/>
            <person name="Cooper J."/>
            <person name="Damon W."/>
            <person name="Desjardin D."/>
            <person name="Finy P."/>
            <person name="Geml J."/>
            <person name="Haridas S."/>
            <person name="Hughes K."/>
            <person name="Justo A."/>
            <person name="Karasinski D."/>
            <person name="Kautmanova I."/>
            <person name="Kiss B."/>
            <person name="Kocsube S."/>
            <person name="Kotiranta H."/>
            <person name="LaButti K.M."/>
            <person name="Lechner B.E."/>
            <person name="Liimatainen K."/>
            <person name="Lipzen A."/>
            <person name="Lukacs Z."/>
            <person name="Mihaltcheva S."/>
            <person name="Morgado L.N."/>
            <person name="Niskanen T."/>
            <person name="Noordeloos M.E."/>
            <person name="Ohm R.A."/>
            <person name="Ortiz-Santana B."/>
            <person name="Ovrebo C."/>
            <person name="Racz N."/>
            <person name="Riley R."/>
            <person name="Savchenko A."/>
            <person name="Shiryaev A."/>
            <person name="Soop K."/>
            <person name="Spirin V."/>
            <person name="Szebenyi C."/>
            <person name="Tomsovsky M."/>
            <person name="Tulloss R.E."/>
            <person name="Uehling J."/>
            <person name="Grigoriev I.V."/>
            <person name="Vagvolgyi C."/>
            <person name="Papp T."/>
            <person name="Martin F.M."/>
            <person name="Miettinen O."/>
            <person name="Hibbett D.S."/>
            <person name="Nagy L.G."/>
        </authorList>
    </citation>
    <scope>NUCLEOTIDE SEQUENCE [LARGE SCALE GENOMIC DNA]</scope>
    <source>
        <strain evidence="1 2">NL-1719</strain>
    </source>
</reference>